<feature type="transmembrane region" description="Helical" evidence="1">
    <location>
        <begin position="79"/>
        <end position="99"/>
    </location>
</feature>
<feature type="transmembrane region" description="Helical" evidence="1">
    <location>
        <begin position="49"/>
        <end position="67"/>
    </location>
</feature>
<evidence type="ECO:0000313" key="2">
    <source>
        <dbReference type="EMBL" id="NIH94612.1"/>
    </source>
</evidence>
<keyword evidence="1" id="KW-0472">Membrane</keyword>
<organism evidence="2 3">
    <name type="scientific">Mycolicibacterium fluoranthenivorans</name>
    <dbReference type="NCBI Taxonomy" id="258505"/>
    <lineage>
        <taxon>Bacteria</taxon>
        <taxon>Bacillati</taxon>
        <taxon>Actinomycetota</taxon>
        <taxon>Actinomycetes</taxon>
        <taxon>Mycobacteriales</taxon>
        <taxon>Mycobacteriaceae</taxon>
        <taxon>Mycolicibacterium</taxon>
    </lineage>
</organism>
<gene>
    <name evidence="2" type="ORF">FHU31_001568</name>
</gene>
<evidence type="ECO:0000313" key="3">
    <source>
        <dbReference type="Proteomes" id="UP000547444"/>
    </source>
</evidence>
<reference evidence="2 3" key="1">
    <citation type="submission" date="2020-03" db="EMBL/GenBank/DDBJ databases">
        <title>Sequencing the genomes of 1000 actinobacteria strains.</title>
        <authorList>
            <person name="Klenk H.-P."/>
        </authorList>
    </citation>
    <scope>NUCLEOTIDE SEQUENCE [LARGE SCALE GENOMIC DNA]</scope>
    <source>
        <strain evidence="2 3">DSM 44556</strain>
    </source>
</reference>
<keyword evidence="1" id="KW-1133">Transmembrane helix</keyword>
<proteinExistence type="predicted"/>
<comment type="caution">
    <text evidence="2">The sequence shown here is derived from an EMBL/GenBank/DDBJ whole genome shotgun (WGS) entry which is preliminary data.</text>
</comment>
<dbReference type="InterPro" id="IPR021385">
    <property type="entry name" value="DUF3017"/>
</dbReference>
<keyword evidence="1" id="KW-0812">Transmembrane</keyword>
<evidence type="ECO:0000256" key="1">
    <source>
        <dbReference type="SAM" id="Phobius"/>
    </source>
</evidence>
<accession>A0A7X5TXM3</accession>
<keyword evidence="3" id="KW-1185">Reference proteome</keyword>
<dbReference type="Pfam" id="PF11222">
    <property type="entry name" value="DUF3017"/>
    <property type="match status" value="1"/>
</dbReference>
<dbReference type="AlphaFoldDB" id="A0A7X5TXM3"/>
<dbReference type="EMBL" id="JAANOW010000001">
    <property type="protein sequence ID" value="NIH94612.1"/>
    <property type="molecule type" value="Genomic_DNA"/>
</dbReference>
<dbReference type="Proteomes" id="UP000547444">
    <property type="component" value="Unassembled WGS sequence"/>
</dbReference>
<protein>
    <submittedName>
        <fullName evidence="2">Putative membrane protein</fullName>
    </submittedName>
</protein>
<sequence length="107" mass="11242">MSAGAKSQKAVTLKDFARKVFGGQWPILAVGLIFVLAFVLVVAGYWRRGALVIAIGVGVAAALRLALTEDRAGLLVVRSRVIDVATTATVSAVMLYIAWTIDPLGTS</sequence>
<feature type="transmembrane region" description="Helical" evidence="1">
    <location>
        <begin position="21"/>
        <end position="43"/>
    </location>
</feature>
<name>A0A7X5TXM3_9MYCO</name>